<keyword evidence="5" id="KW-1185">Reference proteome</keyword>
<evidence type="ECO:0000256" key="2">
    <source>
        <dbReference type="SAM" id="SignalP"/>
    </source>
</evidence>
<proteinExistence type="predicted"/>
<dbReference type="SMART" id="SM00886">
    <property type="entry name" value="Dabb"/>
    <property type="match status" value="2"/>
</dbReference>
<sequence>MGLDLDSMLWILHRFVLAAEYRAASLPSWGLALRCRNGFFFASSAVQWMSGELLAMESSVETVGTGKRKVIEHTVLFELKANVGDMVRKNMVKELANLKEDCSKWVVAESAGLVLKPSQLKGASVGLFMRFFSKKDLDDYLISEQRIAMAEKFITPYTTGDITLDYEAEVDDNDEAVFRRGDAFKSGTAERIVFIKVKNGTSQEDIDTMVKALNDLNDAPELSSLLVQITAGTNFCAYDQRYSHGLVVRCPSLKVLQEYSKHPYHIGVISKTVWPIAENLLQADYIIDGSGPGDLLFEA</sequence>
<evidence type="ECO:0000313" key="4">
    <source>
        <dbReference type="EMBL" id="KAG0554506.1"/>
    </source>
</evidence>
<evidence type="ECO:0000313" key="5">
    <source>
        <dbReference type="Proteomes" id="UP000822688"/>
    </source>
</evidence>
<dbReference type="Gene3D" id="3.30.70.100">
    <property type="match status" value="2"/>
</dbReference>
<dbReference type="InterPro" id="IPR011008">
    <property type="entry name" value="Dimeric_a/b-barrel"/>
</dbReference>
<comment type="subunit">
    <text evidence="1">Homodimer.</text>
</comment>
<dbReference type="Pfam" id="PF07876">
    <property type="entry name" value="Dabb"/>
    <property type="match status" value="2"/>
</dbReference>
<feature type="signal peptide" evidence="2">
    <location>
        <begin position="1"/>
        <end position="18"/>
    </location>
</feature>
<feature type="chain" id="PRO_5035898632" description="Stress-response A/B barrel domain-containing protein" evidence="2">
    <location>
        <begin position="19"/>
        <end position="299"/>
    </location>
</feature>
<reference evidence="4" key="1">
    <citation type="submission" date="2020-06" db="EMBL/GenBank/DDBJ databases">
        <title>WGS assembly of Ceratodon purpureus strain R40.</title>
        <authorList>
            <person name="Carey S.B."/>
            <person name="Jenkins J."/>
            <person name="Shu S."/>
            <person name="Lovell J.T."/>
            <person name="Sreedasyam A."/>
            <person name="Maumus F."/>
            <person name="Tiley G.P."/>
            <person name="Fernandez-Pozo N."/>
            <person name="Barry K."/>
            <person name="Chen C."/>
            <person name="Wang M."/>
            <person name="Lipzen A."/>
            <person name="Daum C."/>
            <person name="Saski C.A."/>
            <person name="Payton A.C."/>
            <person name="Mcbreen J.C."/>
            <person name="Conrad R.E."/>
            <person name="Kollar L.M."/>
            <person name="Olsson S."/>
            <person name="Huttunen S."/>
            <person name="Landis J.B."/>
            <person name="Wickett N.J."/>
            <person name="Johnson M.G."/>
            <person name="Rensing S.A."/>
            <person name="Grimwood J."/>
            <person name="Schmutz J."/>
            <person name="Mcdaniel S.F."/>
        </authorList>
    </citation>
    <scope>NUCLEOTIDE SEQUENCE</scope>
    <source>
        <strain evidence="4">R40</strain>
    </source>
</reference>
<protein>
    <recommendedName>
        <fullName evidence="3">Stress-response A/B barrel domain-containing protein</fullName>
    </recommendedName>
</protein>
<comment type="caution">
    <text evidence="4">The sequence shown here is derived from an EMBL/GenBank/DDBJ whole genome shotgun (WGS) entry which is preliminary data.</text>
</comment>
<evidence type="ECO:0000256" key="1">
    <source>
        <dbReference type="ARBA" id="ARBA00011738"/>
    </source>
</evidence>
<dbReference type="AlphaFoldDB" id="A0A8T0G5F1"/>
<keyword evidence="2" id="KW-0732">Signal</keyword>
<dbReference type="Proteomes" id="UP000822688">
    <property type="component" value="Chromosome 12"/>
</dbReference>
<feature type="domain" description="Stress-response A/B barrel" evidence="3">
    <location>
        <begin position="189"/>
        <end position="285"/>
    </location>
</feature>
<dbReference type="PROSITE" id="PS51502">
    <property type="entry name" value="S_R_A_B_BARREL"/>
    <property type="match status" value="2"/>
</dbReference>
<dbReference type="InterPro" id="IPR013097">
    <property type="entry name" value="Dabb"/>
</dbReference>
<organism evidence="4 5">
    <name type="scientific">Ceratodon purpureus</name>
    <name type="common">Fire moss</name>
    <name type="synonym">Dicranum purpureum</name>
    <dbReference type="NCBI Taxonomy" id="3225"/>
    <lineage>
        <taxon>Eukaryota</taxon>
        <taxon>Viridiplantae</taxon>
        <taxon>Streptophyta</taxon>
        <taxon>Embryophyta</taxon>
        <taxon>Bryophyta</taxon>
        <taxon>Bryophytina</taxon>
        <taxon>Bryopsida</taxon>
        <taxon>Dicranidae</taxon>
        <taxon>Pseudoditrichales</taxon>
        <taxon>Ditrichaceae</taxon>
        <taxon>Ceratodon</taxon>
    </lineage>
</organism>
<dbReference type="PANTHER" id="PTHR33178:SF5">
    <property type="entry name" value="EXPRESSED PROTEIN"/>
    <property type="match status" value="1"/>
</dbReference>
<name>A0A8T0G5F1_CERPU</name>
<evidence type="ECO:0000259" key="3">
    <source>
        <dbReference type="PROSITE" id="PS51502"/>
    </source>
</evidence>
<dbReference type="PANTHER" id="PTHR33178">
    <property type="match status" value="1"/>
</dbReference>
<dbReference type="InterPro" id="IPR044662">
    <property type="entry name" value="HS1/DABB1-like"/>
</dbReference>
<gene>
    <name evidence="4" type="ORF">KC19_12G096100</name>
</gene>
<feature type="domain" description="Stress-response A/B barrel" evidence="3">
    <location>
        <begin position="71"/>
        <end position="166"/>
    </location>
</feature>
<dbReference type="SUPFAM" id="SSF54909">
    <property type="entry name" value="Dimeric alpha+beta barrel"/>
    <property type="match status" value="2"/>
</dbReference>
<dbReference type="EMBL" id="CM026433">
    <property type="protein sequence ID" value="KAG0554506.1"/>
    <property type="molecule type" value="Genomic_DNA"/>
</dbReference>
<accession>A0A8T0G5F1</accession>